<dbReference type="EMBL" id="JARJCW010000111">
    <property type="protein sequence ID" value="KAJ7193171.1"/>
    <property type="molecule type" value="Genomic_DNA"/>
</dbReference>
<accession>A0AAD6UUY0</accession>
<dbReference type="Proteomes" id="UP001219525">
    <property type="component" value="Unassembled WGS sequence"/>
</dbReference>
<name>A0AAD6UUY0_9AGAR</name>
<gene>
    <name evidence="2" type="ORF">GGX14DRAFT_577531</name>
</gene>
<comment type="caution">
    <text evidence="2">The sequence shown here is derived from an EMBL/GenBank/DDBJ whole genome shotgun (WGS) entry which is preliminary data.</text>
</comment>
<organism evidence="2 3">
    <name type="scientific">Mycena pura</name>
    <dbReference type="NCBI Taxonomy" id="153505"/>
    <lineage>
        <taxon>Eukaryota</taxon>
        <taxon>Fungi</taxon>
        <taxon>Dikarya</taxon>
        <taxon>Basidiomycota</taxon>
        <taxon>Agaricomycotina</taxon>
        <taxon>Agaricomycetes</taxon>
        <taxon>Agaricomycetidae</taxon>
        <taxon>Agaricales</taxon>
        <taxon>Marasmiineae</taxon>
        <taxon>Mycenaceae</taxon>
        <taxon>Mycena</taxon>
    </lineage>
</organism>
<proteinExistence type="predicted"/>
<keyword evidence="3" id="KW-1185">Reference proteome</keyword>
<evidence type="ECO:0000313" key="2">
    <source>
        <dbReference type="EMBL" id="KAJ7193171.1"/>
    </source>
</evidence>
<evidence type="ECO:0000256" key="1">
    <source>
        <dbReference type="SAM" id="MobiDB-lite"/>
    </source>
</evidence>
<feature type="region of interest" description="Disordered" evidence="1">
    <location>
        <begin position="484"/>
        <end position="522"/>
    </location>
</feature>
<feature type="compositionally biased region" description="Basic and acidic residues" evidence="1">
    <location>
        <begin position="1"/>
        <end position="11"/>
    </location>
</feature>
<protein>
    <submittedName>
        <fullName evidence="2">Uncharacterized protein</fullName>
    </submittedName>
</protein>
<evidence type="ECO:0000313" key="3">
    <source>
        <dbReference type="Proteomes" id="UP001219525"/>
    </source>
</evidence>
<dbReference type="AlphaFoldDB" id="A0AAD6UUY0"/>
<feature type="region of interest" description="Disordered" evidence="1">
    <location>
        <begin position="1"/>
        <end position="21"/>
    </location>
</feature>
<reference evidence="2" key="1">
    <citation type="submission" date="2023-03" db="EMBL/GenBank/DDBJ databases">
        <title>Massive genome expansion in bonnet fungi (Mycena s.s.) driven by repeated elements and novel gene families across ecological guilds.</title>
        <authorList>
            <consortium name="Lawrence Berkeley National Laboratory"/>
            <person name="Harder C.B."/>
            <person name="Miyauchi S."/>
            <person name="Viragh M."/>
            <person name="Kuo A."/>
            <person name="Thoen E."/>
            <person name="Andreopoulos B."/>
            <person name="Lu D."/>
            <person name="Skrede I."/>
            <person name="Drula E."/>
            <person name="Henrissat B."/>
            <person name="Morin E."/>
            <person name="Kohler A."/>
            <person name="Barry K."/>
            <person name="LaButti K."/>
            <person name="Morin E."/>
            <person name="Salamov A."/>
            <person name="Lipzen A."/>
            <person name="Mereny Z."/>
            <person name="Hegedus B."/>
            <person name="Baldrian P."/>
            <person name="Stursova M."/>
            <person name="Weitz H."/>
            <person name="Taylor A."/>
            <person name="Grigoriev I.V."/>
            <person name="Nagy L.G."/>
            <person name="Martin F."/>
            <person name="Kauserud H."/>
        </authorList>
    </citation>
    <scope>NUCLEOTIDE SEQUENCE</scope>
    <source>
        <strain evidence="2">9144</strain>
    </source>
</reference>
<sequence>MRTGADADAHHLPPGSLRLDANPPRLQQAVFAPWPGSHRCGSVRTDAANPTALVHQPVDRLCTFPSKPRRPLTPPHCGPNAGAVLDRRERTCDPHAVLFPAASQRRLDANTALRASIREIGNHGLVALQALRYYIHAARSGANLSHTTVCCMRRTANHAARPPRLQVAPAPLTRVLTERRSTIASNATAVLLSFPRFHDASTIPHVPPSLCLCKTLRQRLKRAPRILRCCLSRAFDVVATRGTHALHSYTFSPMSCNRRSPLTASARDICRNLVQQQTSSSSSAACILACVRVRRVTHSGLALNHHISASTNDVRHDRVLQQCHALRWACRTTSATTHAPARGCGAAAGCGRLRFRAPRARAALHASARVWTGCEAWARGCTSASDVRCDRDRIQKQRHTVRRHVTRAPGASHNVRRYLCTCVRVRRCCWTQLFALAPAHTSCTCPSFTLGCKRNDRVQQRLPHLPDAPGASLGRVHEVRAGASSNARVQWQLRPRAHPPQSMSPAAHARMPRTPSHTDFPT</sequence>